<evidence type="ECO:0000256" key="3">
    <source>
        <dbReference type="ARBA" id="ARBA00022519"/>
    </source>
</evidence>
<evidence type="ECO:0000256" key="5">
    <source>
        <dbReference type="ARBA" id="ARBA00023136"/>
    </source>
</evidence>
<organism evidence="7 8">
    <name type="scientific">Aliiroseovarius sediminilitoris</name>
    <dbReference type="NCBI Taxonomy" id="1173584"/>
    <lineage>
        <taxon>Bacteria</taxon>
        <taxon>Pseudomonadati</taxon>
        <taxon>Pseudomonadota</taxon>
        <taxon>Alphaproteobacteria</taxon>
        <taxon>Rhodobacterales</taxon>
        <taxon>Paracoccaceae</taxon>
        <taxon>Aliiroseovarius</taxon>
    </lineage>
</organism>
<dbReference type="OrthoDB" id="9801955at2"/>
<dbReference type="GO" id="GO:0009247">
    <property type="term" value="P:glycolipid biosynthetic process"/>
    <property type="evidence" value="ECO:0007669"/>
    <property type="project" value="UniProtKB-ARBA"/>
</dbReference>
<dbReference type="GO" id="GO:0005886">
    <property type="term" value="C:plasma membrane"/>
    <property type="evidence" value="ECO:0007669"/>
    <property type="project" value="UniProtKB-SubCell"/>
</dbReference>
<protein>
    <submittedName>
        <fullName evidence="7">KDO2-lipid IV(A) lauroyltransferase</fullName>
    </submittedName>
</protein>
<dbReference type="AlphaFoldDB" id="A0A1I0NI75"/>
<keyword evidence="2" id="KW-1003">Cell membrane</keyword>
<dbReference type="Proteomes" id="UP000199650">
    <property type="component" value="Unassembled WGS sequence"/>
</dbReference>
<name>A0A1I0NI75_9RHOB</name>
<comment type="subcellular location">
    <subcellularLocation>
        <location evidence="1">Cell inner membrane</location>
    </subcellularLocation>
</comment>
<keyword evidence="4 7" id="KW-0808">Transferase</keyword>
<gene>
    <name evidence="7" type="ORF">SAMN05444851_0849</name>
</gene>
<reference evidence="7 8" key="1">
    <citation type="submission" date="2016-10" db="EMBL/GenBank/DDBJ databases">
        <authorList>
            <person name="de Groot N.N."/>
        </authorList>
    </citation>
    <scope>NUCLEOTIDE SEQUENCE [LARGE SCALE GENOMIC DNA]</scope>
    <source>
        <strain evidence="7 8">DSM 29439</strain>
    </source>
</reference>
<keyword evidence="3" id="KW-0997">Cell inner membrane</keyword>
<dbReference type="PANTHER" id="PTHR30606:SF10">
    <property type="entry name" value="PHOSPHATIDYLINOSITOL MANNOSIDE ACYLTRANSFERASE"/>
    <property type="match status" value="1"/>
</dbReference>
<dbReference type="Pfam" id="PF03279">
    <property type="entry name" value="Lip_A_acyltrans"/>
    <property type="match status" value="1"/>
</dbReference>
<dbReference type="PANTHER" id="PTHR30606">
    <property type="entry name" value="LIPID A BIOSYNTHESIS LAUROYL ACYLTRANSFERASE"/>
    <property type="match status" value="1"/>
</dbReference>
<keyword evidence="6" id="KW-0012">Acyltransferase</keyword>
<accession>A0A1I0NI75</accession>
<evidence type="ECO:0000256" key="4">
    <source>
        <dbReference type="ARBA" id="ARBA00022679"/>
    </source>
</evidence>
<evidence type="ECO:0000313" key="8">
    <source>
        <dbReference type="Proteomes" id="UP000199650"/>
    </source>
</evidence>
<evidence type="ECO:0000256" key="1">
    <source>
        <dbReference type="ARBA" id="ARBA00004533"/>
    </source>
</evidence>
<proteinExistence type="predicted"/>
<dbReference type="CDD" id="cd07984">
    <property type="entry name" value="LPLAT_LABLAT-like"/>
    <property type="match status" value="1"/>
</dbReference>
<sequence length="293" mass="32847">MVQEKRGVGPYLTHVALSGVLNLPRLLPYRWRLPAVGWLAAHVVGPIAGYDKRIRNNLALACPDMPSDQVDQMVDAVLTNAGRFLAEMWSGNTFYNRLKSTELSGPGLTAMEQAKADGRPIIAISGHFGNYDAARAVTIQAGYNTGALFRPMSNAYFNESYKARMEGFEGKAFEQSRRGMAEMVKHLRKGGLLAILLDQREDQGAKLSFFGQPAMTTLAVAEMALKYNTLFIPVFAIRKDNGLDFNIVVEDPIAHSDAETMMQEFNDRFEARVRQNMDQFLWIHNRWQLPDAE</sequence>
<evidence type="ECO:0000256" key="2">
    <source>
        <dbReference type="ARBA" id="ARBA00022475"/>
    </source>
</evidence>
<dbReference type="GO" id="GO:0016746">
    <property type="term" value="F:acyltransferase activity"/>
    <property type="evidence" value="ECO:0007669"/>
    <property type="project" value="UniProtKB-KW"/>
</dbReference>
<keyword evidence="5" id="KW-0472">Membrane</keyword>
<dbReference type="EMBL" id="FOJB01000001">
    <property type="protein sequence ID" value="SEW01088.1"/>
    <property type="molecule type" value="Genomic_DNA"/>
</dbReference>
<evidence type="ECO:0000313" key="7">
    <source>
        <dbReference type="EMBL" id="SEW01088.1"/>
    </source>
</evidence>
<dbReference type="InterPro" id="IPR004960">
    <property type="entry name" value="LipA_acyltrans"/>
</dbReference>
<keyword evidence="8" id="KW-1185">Reference proteome</keyword>
<dbReference type="STRING" id="1173584.SAMN05444851_0849"/>
<evidence type="ECO:0000256" key="6">
    <source>
        <dbReference type="ARBA" id="ARBA00023315"/>
    </source>
</evidence>
<dbReference type="RefSeq" id="WP_091428572.1">
    <property type="nucleotide sequence ID" value="NZ_FOJB01000001.1"/>
</dbReference>